<dbReference type="OrthoDB" id="197869at2"/>
<dbReference type="AlphaFoldDB" id="A0A8B6X8D8"/>
<reference evidence="2" key="1">
    <citation type="submission" date="2025-08" db="UniProtKB">
        <authorList>
            <consortium name="RefSeq"/>
        </authorList>
    </citation>
    <scope>IDENTIFICATION</scope>
</reference>
<dbReference type="Proteomes" id="UP000675920">
    <property type="component" value="Unplaced"/>
</dbReference>
<dbReference type="RefSeq" id="WP_034412253.1">
    <property type="nucleotide sequence ID" value="NZ_KI519499.1"/>
</dbReference>
<evidence type="ECO:0000313" key="1">
    <source>
        <dbReference type="Proteomes" id="UP000675920"/>
    </source>
</evidence>
<keyword evidence="1" id="KW-1185">Reference proteome</keyword>
<dbReference type="Gene3D" id="2.40.160.10">
    <property type="entry name" value="Porin"/>
    <property type="match status" value="1"/>
</dbReference>
<evidence type="ECO:0000313" key="2">
    <source>
        <dbReference type="RefSeq" id="WP_034412253.1"/>
    </source>
</evidence>
<organism evidence="1 2">
    <name type="scientific">Derxia gummosa DSM 723</name>
    <dbReference type="NCBI Taxonomy" id="1121388"/>
    <lineage>
        <taxon>Bacteria</taxon>
        <taxon>Pseudomonadati</taxon>
        <taxon>Pseudomonadota</taxon>
        <taxon>Betaproteobacteria</taxon>
        <taxon>Burkholderiales</taxon>
        <taxon>Alcaligenaceae</taxon>
        <taxon>Derxia</taxon>
    </lineage>
</organism>
<name>A0A8B6X8D8_9BURK</name>
<dbReference type="SUPFAM" id="SSF56935">
    <property type="entry name" value="Porins"/>
    <property type="match status" value="1"/>
</dbReference>
<dbReference type="InterPro" id="IPR023614">
    <property type="entry name" value="Porin_dom_sf"/>
</dbReference>
<accession>A0A8B6X8D8</accession>
<sequence length="432" mass="47620">MNRHLRHIFSAGLLALGLAPALAGAVDLAWSGFGTLGYAISNRDYTYQRFIDDRGTLSRDSLLGAQLDARFSPQWSITAQATYAAAPESDSHHDLRLTWGFLAWRPSNDWLLRAGRLRVPLYLYSQTMDVGETHDMARLPTEMYSISPANDFDGLSVTRNWPTEHGELSLEAYHGLAVTTARFWTRDGAPPAIAPGARYIDVHVRATGLVLTLREADSFARLGVHAVRTRQSNGQGVPVRFQWQPLGPELGYWQVNAGLPGPGVDEKQTIRNTIVSAGIEQSFGSGWRATAELARNFQRDTEVAADTRGGYVALFRQIDRFTPYASYSFLKAGSKQLDWYRRLTTSQLPGYLPGAEQVNQAQRLAAEGIWAADQRSVALGTSYALTPDSKLKAEWAHTHVGEVSRLVDTPAGTVTPRGTGIDVFSLNYSFAF</sequence>
<protein>
    <submittedName>
        <fullName evidence="2">Uncharacterized protein</fullName>
    </submittedName>
</protein>
<proteinExistence type="predicted"/>